<organism evidence="1 2">
    <name type="scientific">Thelohanellus kitauei</name>
    <name type="common">Myxosporean</name>
    <dbReference type="NCBI Taxonomy" id="669202"/>
    <lineage>
        <taxon>Eukaryota</taxon>
        <taxon>Metazoa</taxon>
        <taxon>Cnidaria</taxon>
        <taxon>Myxozoa</taxon>
        <taxon>Myxosporea</taxon>
        <taxon>Bivalvulida</taxon>
        <taxon>Platysporina</taxon>
        <taxon>Myxobolidae</taxon>
        <taxon>Thelohanellus</taxon>
    </lineage>
</organism>
<dbReference type="EMBL" id="JWZT01002188">
    <property type="protein sequence ID" value="KII70094.1"/>
    <property type="molecule type" value="Genomic_DNA"/>
</dbReference>
<keyword evidence="2" id="KW-1185">Reference proteome</keyword>
<dbReference type="AlphaFoldDB" id="A0A0C2IXJ3"/>
<gene>
    <name evidence="1" type="ORF">RF11_14471</name>
</gene>
<reference evidence="1 2" key="1">
    <citation type="journal article" date="2014" name="Genome Biol. Evol.">
        <title>The genome of the myxosporean Thelohanellus kitauei shows adaptations to nutrient acquisition within its fish host.</title>
        <authorList>
            <person name="Yang Y."/>
            <person name="Xiong J."/>
            <person name="Zhou Z."/>
            <person name="Huo F."/>
            <person name="Miao W."/>
            <person name="Ran C."/>
            <person name="Liu Y."/>
            <person name="Zhang J."/>
            <person name="Feng J."/>
            <person name="Wang M."/>
            <person name="Wang M."/>
            <person name="Wang L."/>
            <person name="Yao B."/>
        </authorList>
    </citation>
    <scope>NUCLEOTIDE SEQUENCE [LARGE SCALE GENOMIC DNA]</scope>
    <source>
        <strain evidence="1">Wuqing</strain>
    </source>
</reference>
<evidence type="ECO:0000313" key="1">
    <source>
        <dbReference type="EMBL" id="KII70094.1"/>
    </source>
</evidence>
<sequence>MFQKDKHDDCRLSRIGDYSPESIKINVLDKSYLTADSEAHVSTSIFSGTRSIARSWSDLFGVCVLLRTDVFCLRLRVLRFVLEVMDCESPPIRGQKKYPAFELCMQVQSASTKIRIPSTL</sequence>
<dbReference type="Proteomes" id="UP000031668">
    <property type="component" value="Unassembled WGS sequence"/>
</dbReference>
<comment type="caution">
    <text evidence="1">The sequence shown here is derived from an EMBL/GenBank/DDBJ whole genome shotgun (WGS) entry which is preliminary data.</text>
</comment>
<evidence type="ECO:0000313" key="2">
    <source>
        <dbReference type="Proteomes" id="UP000031668"/>
    </source>
</evidence>
<accession>A0A0C2IXJ3</accession>
<protein>
    <submittedName>
        <fullName evidence="1">Uncharacterized protein</fullName>
    </submittedName>
</protein>
<name>A0A0C2IXJ3_THEKT</name>
<proteinExistence type="predicted"/>